<gene>
    <name evidence="1" type="ORF">T10_9468</name>
</gene>
<proteinExistence type="predicted"/>
<dbReference type="EMBL" id="JYDO01000045">
    <property type="protein sequence ID" value="KRZ74799.1"/>
    <property type="molecule type" value="Genomic_DNA"/>
</dbReference>
<comment type="caution">
    <text evidence="1">The sequence shown here is derived from an EMBL/GenBank/DDBJ whole genome shotgun (WGS) entry which is preliminary data.</text>
</comment>
<reference evidence="1 2" key="1">
    <citation type="submission" date="2015-01" db="EMBL/GenBank/DDBJ databases">
        <title>Evolution of Trichinella species and genotypes.</title>
        <authorList>
            <person name="Korhonen P.K."/>
            <person name="Edoardo P."/>
            <person name="Giuseppe L.R."/>
            <person name="Gasser R.B."/>
        </authorList>
    </citation>
    <scope>NUCLEOTIDE SEQUENCE [LARGE SCALE GENOMIC DNA]</scope>
    <source>
        <strain evidence="1">ISS1980</strain>
    </source>
</reference>
<evidence type="ECO:0000313" key="1">
    <source>
        <dbReference type="EMBL" id="KRZ74799.1"/>
    </source>
</evidence>
<organism evidence="1 2">
    <name type="scientific">Trichinella papuae</name>
    <dbReference type="NCBI Taxonomy" id="268474"/>
    <lineage>
        <taxon>Eukaryota</taxon>
        <taxon>Metazoa</taxon>
        <taxon>Ecdysozoa</taxon>
        <taxon>Nematoda</taxon>
        <taxon>Enoplea</taxon>
        <taxon>Dorylaimia</taxon>
        <taxon>Trichinellida</taxon>
        <taxon>Trichinellidae</taxon>
        <taxon>Trichinella</taxon>
    </lineage>
</organism>
<accession>A0A0V1MT54</accession>
<sequence length="119" mass="13378">MKKKTKAFLNICNNNVSKLFNQYLFEFYAILNTFSLSDKAVVKMFQRSFLLLLCSGSNAGGCGCSFNKCDANVANNNQPLVNEFEQIMINIETEDRYMNINPAGVVVPERDGLHLSLVK</sequence>
<dbReference type="AlphaFoldDB" id="A0A0V1MT54"/>
<name>A0A0V1MT54_9BILA</name>
<dbReference type="Proteomes" id="UP000054843">
    <property type="component" value="Unassembled WGS sequence"/>
</dbReference>
<evidence type="ECO:0000313" key="2">
    <source>
        <dbReference type="Proteomes" id="UP000054843"/>
    </source>
</evidence>
<keyword evidence="2" id="KW-1185">Reference proteome</keyword>
<protein>
    <submittedName>
        <fullName evidence="1">Uncharacterized protein</fullName>
    </submittedName>
</protein>